<sequence length="132" mass="14584">MGESNRSQPLYCYFVSRHVFITRLFASLQQLGLAIILDCLPGASIMAALALEDIAYAYYVLEYSSGNFAYAIECADVAGTLLKRLQYEVCMQAASANRVKGKPICVDCQRDLSGFHVLRYCLSCTTLSVLSM</sequence>
<proteinExistence type="predicted"/>
<accession>A0A3P7PZY2</accession>
<evidence type="ECO:0000313" key="2">
    <source>
        <dbReference type="Proteomes" id="UP000281553"/>
    </source>
</evidence>
<dbReference type="AlphaFoldDB" id="A0A3P7PZY2"/>
<dbReference type="Proteomes" id="UP000281553">
    <property type="component" value="Unassembled WGS sequence"/>
</dbReference>
<gene>
    <name evidence="1" type="ORF">DILT_LOCUS14406</name>
</gene>
<keyword evidence="2" id="KW-1185">Reference proteome</keyword>
<name>A0A3P7PZY2_DIBLA</name>
<protein>
    <submittedName>
        <fullName evidence="1">Uncharacterized protein</fullName>
    </submittedName>
</protein>
<dbReference type="EMBL" id="UYRU01074154">
    <property type="protein sequence ID" value="VDN24299.1"/>
    <property type="molecule type" value="Genomic_DNA"/>
</dbReference>
<evidence type="ECO:0000313" key="1">
    <source>
        <dbReference type="EMBL" id="VDN24299.1"/>
    </source>
</evidence>
<reference evidence="1 2" key="1">
    <citation type="submission" date="2018-11" db="EMBL/GenBank/DDBJ databases">
        <authorList>
            <consortium name="Pathogen Informatics"/>
        </authorList>
    </citation>
    <scope>NUCLEOTIDE SEQUENCE [LARGE SCALE GENOMIC DNA]</scope>
</reference>
<organism evidence="1 2">
    <name type="scientific">Dibothriocephalus latus</name>
    <name type="common">Fish tapeworm</name>
    <name type="synonym">Diphyllobothrium latum</name>
    <dbReference type="NCBI Taxonomy" id="60516"/>
    <lineage>
        <taxon>Eukaryota</taxon>
        <taxon>Metazoa</taxon>
        <taxon>Spiralia</taxon>
        <taxon>Lophotrochozoa</taxon>
        <taxon>Platyhelminthes</taxon>
        <taxon>Cestoda</taxon>
        <taxon>Eucestoda</taxon>
        <taxon>Diphyllobothriidea</taxon>
        <taxon>Diphyllobothriidae</taxon>
        <taxon>Dibothriocephalus</taxon>
    </lineage>
</organism>
<dbReference type="OrthoDB" id="7103806at2759"/>